<keyword evidence="11" id="KW-0055">Arginine biosynthesis</keyword>
<gene>
    <name evidence="11" type="primary">carA</name>
    <name evidence="13" type="ORF">C6I21_10890</name>
</gene>
<keyword evidence="6 11" id="KW-0067">ATP-binding</keyword>
<dbReference type="Gene3D" id="3.50.30.20">
    <property type="entry name" value="Carbamoyl-phosphate synthase small subunit, N-terminal domain"/>
    <property type="match status" value="1"/>
</dbReference>
<evidence type="ECO:0000256" key="2">
    <source>
        <dbReference type="ARBA" id="ARBA00005077"/>
    </source>
</evidence>
<comment type="caution">
    <text evidence="11">Lacks conserved residue(s) required for the propagation of feature annotation.</text>
</comment>
<reference evidence="13 14" key="1">
    <citation type="submission" date="2018-03" db="EMBL/GenBank/DDBJ databases">
        <title>Bacillus urumqiensis sp. nov., a moderately haloalkaliphilic bacterium isolated from a salt lake.</title>
        <authorList>
            <person name="Zhao B."/>
            <person name="Liao Z."/>
        </authorList>
    </citation>
    <scope>NUCLEOTIDE SEQUENCE [LARGE SCALE GENOMIC DNA]</scope>
    <source>
        <strain evidence="13 14">BZ-SZ-XJ18</strain>
    </source>
</reference>
<evidence type="ECO:0000256" key="1">
    <source>
        <dbReference type="ARBA" id="ARBA00004812"/>
    </source>
</evidence>
<dbReference type="InterPro" id="IPR006274">
    <property type="entry name" value="CarbamoylP_synth_ssu"/>
</dbReference>
<dbReference type="UniPathway" id="UPA00070">
    <property type="reaction ID" value="UER00115"/>
</dbReference>
<comment type="caution">
    <text evidence="13">The sequence shown here is derived from an EMBL/GenBank/DDBJ whole genome shotgun (WGS) entry which is preliminary data.</text>
</comment>
<proteinExistence type="inferred from homology"/>
<dbReference type="InterPro" id="IPR017926">
    <property type="entry name" value="GATASE"/>
</dbReference>
<evidence type="ECO:0000256" key="11">
    <source>
        <dbReference type="HAMAP-Rule" id="MF_01209"/>
    </source>
</evidence>
<dbReference type="OrthoDB" id="9804328at2"/>
<sequence>MKRTLVLENGAHFTGTAIGASPTEAGEVVFNTGMTGYQEIFTDPSYCGQIVTMTYPMIGNYGINRRDFEQTVSRLHGVIVRSASKRPNHYRSRISLDEWLKEQEIPGLEGVDTRRLTKMIRTGGTMKGCFIDGDIDENTALVFQTKNQAVQKVSQAAETWHPGTKDCRIVLLDFGSKNGIIRELTERGCEVISVPWNTSYQRISALMPDGIMLSNGPGNPEEIEQTVPVIRKLAETYPLFGICLGHQLLAMAYGAGIEKMTFGHRGSNQPVQNVETGKMTLTSQNHSYTIREDTFPGADLHITHRNLNDHSIEGIRHRTLPVFSVQYHPEAAPGPHDSRGLFDQFLKMIHTGGMAHA</sequence>
<feature type="binding site" evidence="11">
    <location>
        <position position="288"/>
    </location>
    <ligand>
        <name>L-glutamine</name>
        <dbReference type="ChEBI" id="CHEBI:58359"/>
    </ligand>
</feature>
<feature type="region of interest" description="CPSase" evidence="11">
    <location>
        <begin position="1"/>
        <end position="164"/>
    </location>
</feature>
<keyword evidence="4 11" id="KW-0436">Ligase</keyword>
<dbReference type="Proteomes" id="UP000243650">
    <property type="component" value="Unassembled WGS sequence"/>
</dbReference>
<keyword evidence="5 11" id="KW-0547">Nucleotide-binding</keyword>
<feature type="active site" description="Nucleophile" evidence="11">
    <location>
        <position position="243"/>
    </location>
</feature>
<dbReference type="PRINTS" id="PR00099">
    <property type="entry name" value="CPSGATASE"/>
</dbReference>
<dbReference type="GO" id="GO:0004359">
    <property type="term" value="F:glutaminase activity"/>
    <property type="evidence" value="ECO:0007669"/>
    <property type="project" value="RHEA"/>
</dbReference>
<feature type="active site" evidence="11">
    <location>
        <position position="328"/>
    </location>
</feature>
<dbReference type="RefSeq" id="WP_105959498.1">
    <property type="nucleotide sequence ID" value="NZ_PVNS01000009.1"/>
</dbReference>
<dbReference type="PRINTS" id="PR00096">
    <property type="entry name" value="GATASE"/>
</dbReference>
<evidence type="ECO:0000256" key="9">
    <source>
        <dbReference type="ARBA" id="ARBA00048816"/>
    </source>
</evidence>
<comment type="pathway">
    <text evidence="2 11">Amino-acid biosynthesis; L-arginine biosynthesis; carbamoyl phosphate from bicarbonate: step 1/1.</text>
</comment>
<comment type="catalytic activity">
    <reaction evidence="9 11">
        <text>hydrogencarbonate + L-glutamine + 2 ATP + H2O = carbamoyl phosphate + L-glutamate + 2 ADP + phosphate + 2 H(+)</text>
        <dbReference type="Rhea" id="RHEA:18633"/>
        <dbReference type="ChEBI" id="CHEBI:15377"/>
        <dbReference type="ChEBI" id="CHEBI:15378"/>
        <dbReference type="ChEBI" id="CHEBI:17544"/>
        <dbReference type="ChEBI" id="CHEBI:29985"/>
        <dbReference type="ChEBI" id="CHEBI:30616"/>
        <dbReference type="ChEBI" id="CHEBI:43474"/>
        <dbReference type="ChEBI" id="CHEBI:58228"/>
        <dbReference type="ChEBI" id="CHEBI:58359"/>
        <dbReference type="ChEBI" id="CHEBI:456216"/>
        <dbReference type="EC" id="6.3.5.5"/>
    </reaction>
</comment>
<dbReference type="CDD" id="cd01744">
    <property type="entry name" value="GATase1_CPSase"/>
    <property type="match status" value="1"/>
</dbReference>
<evidence type="ECO:0000256" key="6">
    <source>
        <dbReference type="ARBA" id="ARBA00022840"/>
    </source>
</evidence>
<evidence type="ECO:0000259" key="12">
    <source>
        <dbReference type="SMART" id="SM01097"/>
    </source>
</evidence>
<dbReference type="AlphaFoldDB" id="A0A2P6MG82"/>
<dbReference type="FunFam" id="3.50.30.20:FF:000001">
    <property type="entry name" value="Carbamoyl-phosphate synthase small chain"/>
    <property type="match status" value="1"/>
</dbReference>
<comment type="subunit">
    <text evidence="11">Composed of two chains; the small (or glutamine) chain promotes the hydrolysis of glutamine to ammonia, which is used by the large (or ammonia) chain to synthesize carbamoyl phosphate. Tetramer of heterodimers (alpha,beta)4.</text>
</comment>
<evidence type="ECO:0000256" key="8">
    <source>
        <dbReference type="ARBA" id="ARBA00022975"/>
    </source>
</evidence>
<protein>
    <recommendedName>
        <fullName evidence="11">Carbamoyl phosphate synthase small chain</fullName>
        <ecNumber evidence="11">6.3.5.5</ecNumber>
    </recommendedName>
    <alternativeName>
        <fullName evidence="11">Carbamoyl phosphate synthetase glutamine chain</fullName>
    </alternativeName>
</protein>
<dbReference type="EMBL" id="PVNS01000009">
    <property type="protein sequence ID" value="PRO65298.1"/>
    <property type="molecule type" value="Genomic_DNA"/>
</dbReference>
<keyword evidence="14" id="KW-1185">Reference proteome</keyword>
<dbReference type="InterPro" id="IPR050472">
    <property type="entry name" value="Anth_synth/Amidotransfase"/>
</dbReference>
<evidence type="ECO:0000256" key="5">
    <source>
        <dbReference type="ARBA" id="ARBA00022741"/>
    </source>
</evidence>
<dbReference type="InterPro" id="IPR036480">
    <property type="entry name" value="CarbP_synth_ssu_N_sf"/>
</dbReference>
<dbReference type="SUPFAM" id="SSF52021">
    <property type="entry name" value="Carbamoyl phosphate synthetase, small subunit N-terminal domain"/>
    <property type="match status" value="1"/>
</dbReference>
<comment type="catalytic activity">
    <reaction evidence="10 11">
        <text>L-glutamine + H2O = L-glutamate + NH4(+)</text>
        <dbReference type="Rhea" id="RHEA:15889"/>
        <dbReference type="ChEBI" id="CHEBI:15377"/>
        <dbReference type="ChEBI" id="CHEBI:28938"/>
        <dbReference type="ChEBI" id="CHEBI:29985"/>
        <dbReference type="ChEBI" id="CHEBI:58359"/>
    </reaction>
</comment>
<feature type="binding site" evidence="11">
    <location>
        <position position="285"/>
    </location>
    <ligand>
        <name>L-glutamine</name>
        <dbReference type="ChEBI" id="CHEBI:58359"/>
    </ligand>
</feature>
<dbReference type="Pfam" id="PF00117">
    <property type="entry name" value="GATase"/>
    <property type="match status" value="1"/>
</dbReference>
<comment type="function">
    <text evidence="11">Small subunit of the glutamine-dependent carbamoyl phosphate synthetase (CPSase). CPSase catalyzes the formation of carbamoyl phosphate from the ammonia moiety of glutamine, carbonate, and phosphate donated by ATP, constituting the first step of 2 biosynthetic pathways, one leading to arginine and/or urea and the other to pyrimidine nucleotides. The small subunit (glutamine amidotransferase) binds and cleaves glutamine to supply the large subunit with the substrate ammonia.</text>
</comment>
<dbReference type="GO" id="GO:0004088">
    <property type="term" value="F:carbamoyl-phosphate synthase (glutamine-hydrolyzing) activity"/>
    <property type="evidence" value="ECO:0007669"/>
    <property type="project" value="UniProtKB-UniRule"/>
</dbReference>
<dbReference type="NCBIfam" id="TIGR01368">
    <property type="entry name" value="CPSaseIIsmall"/>
    <property type="match status" value="1"/>
</dbReference>
<evidence type="ECO:0000313" key="14">
    <source>
        <dbReference type="Proteomes" id="UP000243650"/>
    </source>
</evidence>
<dbReference type="EC" id="6.3.5.5" evidence="11"/>
<dbReference type="SUPFAM" id="SSF52317">
    <property type="entry name" value="Class I glutamine amidotransferase-like"/>
    <property type="match status" value="1"/>
</dbReference>
<dbReference type="Gene3D" id="3.40.50.880">
    <property type="match status" value="1"/>
</dbReference>
<feature type="binding site" evidence="11">
    <location>
        <position position="247"/>
    </location>
    <ligand>
        <name>L-glutamine</name>
        <dbReference type="ChEBI" id="CHEBI:58359"/>
    </ligand>
</feature>
<feature type="binding site" evidence="11">
    <location>
        <position position="218"/>
    </location>
    <ligand>
        <name>L-glutamine</name>
        <dbReference type="ChEBI" id="CHEBI:58359"/>
    </ligand>
</feature>
<keyword evidence="7 11" id="KW-0315">Glutamine amidotransferase</keyword>
<dbReference type="PROSITE" id="PS51273">
    <property type="entry name" value="GATASE_TYPE_1"/>
    <property type="match status" value="1"/>
</dbReference>
<accession>A0A2P6MG82</accession>
<feature type="binding site" evidence="11">
    <location>
        <position position="216"/>
    </location>
    <ligand>
        <name>L-glutamine</name>
        <dbReference type="ChEBI" id="CHEBI:58359"/>
    </ligand>
</feature>
<evidence type="ECO:0000256" key="4">
    <source>
        <dbReference type="ARBA" id="ARBA00022598"/>
    </source>
</evidence>
<comment type="pathway">
    <text evidence="1 11">Pyrimidine metabolism; UMP biosynthesis via de novo pathway; (S)-dihydroorotate from bicarbonate: step 1/3.</text>
</comment>
<dbReference type="GO" id="GO:0006207">
    <property type="term" value="P:'de novo' pyrimidine nucleobase biosynthetic process"/>
    <property type="evidence" value="ECO:0007669"/>
    <property type="project" value="InterPro"/>
</dbReference>
<dbReference type="PANTHER" id="PTHR43418:SF7">
    <property type="entry name" value="CARBAMOYL-PHOSPHATE SYNTHASE SMALL CHAIN"/>
    <property type="match status" value="1"/>
</dbReference>
<feature type="binding site" evidence="11">
    <location>
        <position position="45"/>
    </location>
    <ligand>
        <name>L-glutamine</name>
        <dbReference type="ChEBI" id="CHEBI:58359"/>
    </ligand>
</feature>
<evidence type="ECO:0000256" key="3">
    <source>
        <dbReference type="ARBA" id="ARBA00007800"/>
    </source>
</evidence>
<dbReference type="UniPathway" id="UPA00068">
    <property type="reaction ID" value="UER00171"/>
</dbReference>
<dbReference type="GO" id="GO:0006541">
    <property type="term" value="P:glutamine metabolic process"/>
    <property type="evidence" value="ECO:0007669"/>
    <property type="project" value="InterPro"/>
</dbReference>
<comment type="similarity">
    <text evidence="3 11">Belongs to the CarA family.</text>
</comment>
<dbReference type="GO" id="GO:0005524">
    <property type="term" value="F:ATP binding"/>
    <property type="evidence" value="ECO:0007669"/>
    <property type="project" value="UniProtKB-UniRule"/>
</dbReference>
<keyword evidence="8 11" id="KW-0665">Pyrimidine biosynthesis</keyword>
<evidence type="ECO:0000313" key="13">
    <source>
        <dbReference type="EMBL" id="PRO65298.1"/>
    </source>
</evidence>
<organism evidence="13 14">
    <name type="scientific">Alkalicoccus urumqiensis</name>
    <name type="common">Bacillus urumqiensis</name>
    <dbReference type="NCBI Taxonomy" id="1548213"/>
    <lineage>
        <taxon>Bacteria</taxon>
        <taxon>Bacillati</taxon>
        <taxon>Bacillota</taxon>
        <taxon>Bacilli</taxon>
        <taxon>Bacillales</taxon>
        <taxon>Bacillaceae</taxon>
        <taxon>Alkalicoccus</taxon>
    </lineage>
</organism>
<evidence type="ECO:0000256" key="7">
    <source>
        <dbReference type="ARBA" id="ARBA00022962"/>
    </source>
</evidence>
<dbReference type="GO" id="GO:0006526">
    <property type="term" value="P:L-arginine biosynthetic process"/>
    <property type="evidence" value="ECO:0007669"/>
    <property type="project" value="UniProtKB-UniRule"/>
</dbReference>
<dbReference type="HAMAP" id="MF_01209">
    <property type="entry name" value="CPSase_S_chain"/>
    <property type="match status" value="1"/>
</dbReference>
<dbReference type="InterPro" id="IPR002474">
    <property type="entry name" value="CarbamoylP_synth_ssu_N"/>
</dbReference>
<feature type="binding site" evidence="11">
    <location>
        <position position="244"/>
    </location>
    <ligand>
        <name>L-glutamine</name>
        <dbReference type="ChEBI" id="CHEBI:58359"/>
    </ligand>
</feature>
<feature type="domain" description="Carbamoyl-phosphate synthase small subunit N-terminal" evidence="12">
    <location>
        <begin position="1"/>
        <end position="131"/>
    </location>
</feature>
<dbReference type="SMART" id="SM01097">
    <property type="entry name" value="CPSase_sm_chain"/>
    <property type="match status" value="1"/>
</dbReference>
<name>A0A2P6MG82_ALKUR</name>
<dbReference type="InterPro" id="IPR029062">
    <property type="entry name" value="Class_I_gatase-like"/>
</dbReference>
<dbReference type="InterPro" id="IPR035686">
    <property type="entry name" value="CPSase_GATase1"/>
</dbReference>
<dbReference type="PANTHER" id="PTHR43418">
    <property type="entry name" value="MULTIFUNCTIONAL TRYPTOPHAN BIOSYNTHESIS PROTEIN-RELATED"/>
    <property type="match status" value="1"/>
</dbReference>
<dbReference type="Pfam" id="PF00988">
    <property type="entry name" value="CPSase_sm_chain"/>
    <property type="match status" value="1"/>
</dbReference>
<evidence type="ECO:0000256" key="10">
    <source>
        <dbReference type="ARBA" id="ARBA00049285"/>
    </source>
</evidence>
<keyword evidence="11" id="KW-0028">Amino-acid biosynthesis</keyword>
<dbReference type="NCBIfam" id="NF009475">
    <property type="entry name" value="PRK12838.1"/>
    <property type="match status" value="1"/>
</dbReference>
<feature type="active site" evidence="11">
    <location>
        <position position="330"/>
    </location>
</feature>
<dbReference type="GO" id="GO:0044205">
    <property type="term" value="P:'de novo' UMP biosynthetic process"/>
    <property type="evidence" value="ECO:0007669"/>
    <property type="project" value="UniProtKB-UniRule"/>
</dbReference>